<dbReference type="EMBL" id="DTGG01000031">
    <property type="protein sequence ID" value="HFZ08700.1"/>
    <property type="molecule type" value="Genomic_DNA"/>
</dbReference>
<keyword evidence="2" id="KW-0732">Signal</keyword>
<keyword evidence="1" id="KW-1133">Transmembrane helix</keyword>
<dbReference type="AlphaFoldDB" id="A0A7V3N5U2"/>
<feature type="chain" id="PRO_5031264003" evidence="2">
    <location>
        <begin position="23"/>
        <end position="123"/>
    </location>
</feature>
<evidence type="ECO:0000256" key="1">
    <source>
        <dbReference type="SAM" id="Phobius"/>
    </source>
</evidence>
<name>A0A7V3N5U2_UNCC3</name>
<dbReference type="InterPro" id="IPR043993">
    <property type="entry name" value="T4SS_pilin"/>
</dbReference>
<comment type="caution">
    <text evidence="3">The sequence shown here is derived from an EMBL/GenBank/DDBJ whole genome shotgun (WGS) entry which is preliminary data.</text>
</comment>
<protein>
    <submittedName>
        <fullName evidence="3">Uncharacterized protein</fullName>
    </submittedName>
</protein>
<accession>A0A7V3N5U2</accession>
<feature type="transmembrane region" description="Helical" evidence="1">
    <location>
        <begin position="46"/>
        <end position="73"/>
    </location>
</feature>
<gene>
    <name evidence="3" type="ORF">ENV41_01005</name>
</gene>
<keyword evidence="1" id="KW-0812">Transmembrane</keyword>
<keyword evidence="1" id="KW-0472">Membrane</keyword>
<proteinExistence type="predicted"/>
<organism evidence="3">
    <name type="scientific">candidate division CPR3 bacterium</name>
    <dbReference type="NCBI Taxonomy" id="2268181"/>
    <lineage>
        <taxon>Bacteria</taxon>
        <taxon>Bacteria division CPR3</taxon>
    </lineage>
</organism>
<dbReference type="Pfam" id="PF18895">
    <property type="entry name" value="T4SS_pilin"/>
    <property type="match status" value="1"/>
</dbReference>
<evidence type="ECO:0000313" key="3">
    <source>
        <dbReference type="EMBL" id="HFZ08700.1"/>
    </source>
</evidence>
<reference evidence="3" key="1">
    <citation type="journal article" date="2020" name="mSystems">
        <title>Genome- and Community-Level Interaction Insights into Carbon Utilization and Element Cycling Functions of Hydrothermarchaeota in Hydrothermal Sediment.</title>
        <authorList>
            <person name="Zhou Z."/>
            <person name="Liu Y."/>
            <person name="Xu W."/>
            <person name="Pan J."/>
            <person name="Luo Z.H."/>
            <person name="Li M."/>
        </authorList>
    </citation>
    <scope>NUCLEOTIDE SEQUENCE [LARGE SCALE GENOMIC DNA]</scope>
    <source>
        <strain evidence="3">SpSt-757</strain>
    </source>
</reference>
<evidence type="ECO:0000256" key="2">
    <source>
        <dbReference type="SAM" id="SignalP"/>
    </source>
</evidence>
<sequence length="123" mass="13042">MDKIKKWAIPLALAALPLLVLAQEEIPGGTQLPGGSAITMEKLKDIIQTIANWLIVVGVVIAVIYIIWGGISWMTARGDPTKVKAAQEAVKHGLYGALIVLGVGVIIRTLSAIVLRTFFGAGQ</sequence>
<feature type="signal peptide" evidence="2">
    <location>
        <begin position="1"/>
        <end position="22"/>
    </location>
</feature>
<feature type="transmembrane region" description="Helical" evidence="1">
    <location>
        <begin position="94"/>
        <end position="119"/>
    </location>
</feature>